<proteinExistence type="predicted"/>
<name>A0A6N2KLY5_SALVM</name>
<dbReference type="InterPro" id="IPR051943">
    <property type="entry name" value="TRAFAC_Dynamin-like_GTPase"/>
</dbReference>
<dbReference type="PANTHER" id="PTHR43681">
    <property type="entry name" value="TRANSMEMBRANE GTPASE FZO"/>
    <property type="match status" value="1"/>
</dbReference>
<accession>A0A6N2KLY5</accession>
<dbReference type="GO" id="GO:0010027">
    <property type="term" value="P:thylakoid membrane organization"/>
    <property type="evidence" value="ECO:0007669"/>
    <property type="project" value="TreeGrafter"/>
</dbReference>
<dbReference type="AlphaFoldDB" id="A0A6N2KLY5"/>
<gene>
    <name evidence="1" type="ORF">SVIM_LOCUS109291</name>
</gene>
<evidence type="ECO:0000313" key="1">
    <source>
        <dbReference type="EMBL" id="VFU29623.1"/>
    </source>
</evidence>
<dbReference type="PANTHER" id="PTHR43681:SF1">
    <property type="entry name" value="SARCALUMENIN"/>
    <property type="match status" value="1"/>
</dbReference>
<reference evidence="1" key="1">
    <citation type="submission" date="2019-03" db="EMBL/GenBank/DDBJ databases">
        <authorList>
            <person name="Mank J."/>
            <person name="Almeida P."/>
        </authorList>
    </citation>
    <scope>NUCLEOTIDE SEQUENCE</scope>
    <source>
        <strain evidence="1">78183</strain>
    </source>
</reference>
<dbReference type="EMBL" id="CAADRP010000557">
    <property type="protein sequence ID" value="VFU29623.1"/>
    <property type="molecule type" value="Genomic_DNA"/>
</dbReference>
<protein>
    <submittedName>
        <fullName evidence="1">Uncharacterized protein</fullName>
    </submittedName>
</protein>
<sequence>MVVVAAGRAFTRQPVWVKSVVRDRAYLLIGERIDITAAVNARGVVLSDQGLPSIVAKNMLMGSKSGPVVLPLVARIVQTPNAALNASNSEGADFLIYVFLAQRRILM</sequence>
<dbReference type="GO" id="GO:0031969">
    <property type="term" value="C:chloroplast membrane"/>
    <property type="evidence" value="ECO:0007669"/>
    <property type="project" value="TreeGrafter"/>
</dbReference>
<organism evidence="1">
    <name type="scientific">Salix viminalis</name>
    <name type="common">Common osier</name>
    <name type="synonym">Basket willow</name>
    <dbReference type="NCBI Taxonomy" id="40686"/>
    <lineage>
        <taxon>Eukaryota</taxon>
        <taxon>Viridiplantae</taxon>
        <taxon>Streptophyta</taxon>
        <taxon>Embryophyta</taxon>
        <taxon>Tracheophyta</taxon>
        <taxon>Spermatophyta</taxon>
        <taxon>Magnoliopsida</taxon>
        <taxon>eudicotyledons</taxon>
        <taxon>Gunneridae</taxon>
        <taxon>Pentapetalae</taxon>
        <taxon>rosids</taxon>
        <taxon>fabids</taxon>
        <taxon>Malpighiales</taxon>
        <taxon>Salicaceae</taxon>
        <taxon>Saliceae</taxon>
        <taxon>Salix</taxon>
    </lineage>
</organism>